<evidence type="ECO:0000313" key="2">
    <source>
        <dbReference type="Proteomes" id="UP001196413"/>
    </source>
</evidence>
<comment type="caution">
    <text evidence="1">The sequence shown here is derived from an EMBL/GenBank/DDBJ whole genome shotgun (WGS) entry which is preliminary data.</text>
</comment>
<dbReference type="AlphaFoldDB" id="A0AAD5MH67"/>
<organism evidence="1 2">
    <name type="scientific">Parelaphostrongylus tenuis</name>
    <name type="common">Meningeal worm</name>
    <dbReference type="NCBI Taxonomy" id="148309"/>
    <lineage>
        <taxon>Eukaryota</taxon>
        <taxon>Metazoa</taxon>
        <taxon>Ecdysozoa</taxon>
        <taxon>Nematoda</taxon>
        <taxon>Chromadorea</taxon>
        <taxon>Rhabditida</taxon>
        <taxon>Rhabditina</taxon>
        <taxon>Rhabditomorpha</taxon>
        <taxon>Strongyloidea</taxon>
        <taxon>Metastrongylidae</taxon>
        <taxon>Parelaphostrongylus</taxon>
    </lineage>
</organism>
<sequence>MLALQVMIQTVKNNIVWKMNKMRKQEQERQRLLWQIPHLKLVKPTHTQENLHRFLGLCIDGPEYVTIWRLCSRGTLQVKANYTASTSTRLAHVKNISLRYCITFVP</sequence>
<accession>A0AAD5MH67</accession>
<protein>
    <submittedName>
        <fullName evidence="1">Uncharacterized protein</fullName>
    </submittedName>
</protein>
<reference evidence="1" key="1">
    <citation type="submission" date="2021-06" db="EMBL/GenBank/DDBJ databases">
        <title>Parelaphostrongylus tenuis whole genome reference sequence.</title>
        <authorList>
            <person name="Garwood T.J."/>
            <person name="Larsen P.A."/>
            <person name="Fountain-Jones N.M."/>
            <person name="Garbe J.R."/>
            <person name="Macchietto M.G."/>
            <person name="Kania S.A."/>
            <person name="Gerhold R.W."/>
            <person name="Richards J.E."/>
            <person name="Wolf T.M."/>
        </authorList>
    </citation>
    <scope>NUCLEOTIDE SEQUENCE</scope>
    <source>
        <strain evidence="1">MNPRO001-30</strain>
        <tissue evidence="1">Meninges</tissue>
    </source>
</reference>
<dbReference type="Proteomes" id="UP001196413">
    <property type="component" value="Unassembled WGS sequence"/>
</dbReference>
<dbReference type="EMBL" id="JAHQIW010002865">
    <property type="protein sequence ID" value="KAJ1356693.1"/>
    <property type="molecule type" value="Genomic_DNA"/>
</dbReference>
<name>A0AAD5MH67_PARTN</name>
<evidence type="ECO:0000313" key="1">
    <source>
        <dbReference type="EMBL" id="KAJ1356693.1"/>
    </source>
</evidence>
<gene>
    <name evidence="1" type="ORF">KIN20_014433</name>
</gene>
<proteinExistence type="predicted"/>
<keyword evidence="2" id="KW-1185">Reference proteome</keyword>